<gene>
    <name evidence="1" type="ORF">NX722_09265</name>
</gene>
<evidence type="ECO:0000313" key="2">
    <source>
        <dbReference type="Proteomes" id="UP001209854"/>
    </source>
</evidence>
<proteinExistence type="predicted"/>
<evidence type="ECO:0000313" key="1">
    <source>
        <dbReference type="EMBL" id="MCW7552827.1"/>
    </source>
</evidence>
<protein>
    <submittedName>
        <fullName evidence="1">Uncharacterized protein</fullName>
    </submittedName>
</protein>
<organism evidence="1 2">
    <name type="scientific">Endozoicomonas gorgoniicola</name>
    <dbReference type="NCBI Taxonomy" id="1234144"/>
    <lineage>
        <taxon>Bacteria</taxon>
        <taxon>Pseudomonadati</taxon>
        <taxon>Pseudomonadota</taxon>
        <taxon>Gammaproteobacteria</taxon>
        <taxon>Oceanospirillales</taxon>
        <taxon>Endozoicomonadaceae</taxon>
        <taxon>Endozoicomonas</taxon>
    </lineage>
</organism>
<comment type="caution">
    <text evidence="1">The sequence shown here is derived from an EMBL/GenBank/DDBJ whole genome shotgun (WGS) entry which is preliminary data.</text>
</comment>
<dbReference type="RefSeq" id="WP_262567736.1">
    <property type="nucleotide sequence ID" value="NZ_JAPFCC010000001.1"/>
</dbReference>
<dbReference type="EMBL" id="JAPFCC010000001">
    <property type="protein sequence ID" value="MCW7552827.1"/>
    <property type="molecule type" value="Genomic_DNA"/>
</dbReference>
<reference evidence="1 2" key="1">
    <citation type="submission" date="2022-10" db="EMBL/GenBank/DDBJ databases">
        <title>High-quality genome sequences of two octocoral-associated bacteria, Endozoicomonas euniceicola EF212 and Endozoicomonas gorgoniicola PS125.</title>
        <authorList>
            <person name="Chiou Y.-J."/>
            <person name="Chen Y.-H."/>
        </authorList>
    </citation>
    <scope>NUCLEOTIDE SEQUENCE [LARGE SCALE GENOMIC DNA]</scope>
    <source>
        <strain evidence="1 2">PS125</strain>
    </source>
</reference>
<sequence length="186" mass="21920">MNSSRPVIEFELELQTRQAQSMKNWLTHNLGGMFYMLEVVFRNKPELDEPVRQTINEIVEAFDDLDDDLLVCIEEQDRKKLPHNDINLKYSNPKNVSVECSTPQLLCCQQLLNHFDQVVQAFDKQWLLKQISRQEHQQNIMTWMQKVSKVLFECNKKYRSVRHQVMDQTDTIPAKTDETQALLPLA</sequence>
<name>A0ABT3MTY8_9GAMM</name>
<keyword evidence="2" id="KW-1185">Reference proteome</keyword>
<accession>A0ABT3MTY8</accession>
<dbReference type="Proteomes" id="UP001209854">
    <property type="component" value="Unassembled WGS sequence"/>
</dbReference>